<evidence type="ECO:0000313" key="3">
    <source>
        <dbReference type="EMBL" id="KJK80721.1"/>
    </source>
</evidence>
<accession>A0A0D9P3Q8</accession>
<dbReference type="Proteomes" id="UP000054544">
    <property type="component" value="Unassembled WGS sequence"/>
</dbReference>
<feature type="compositionally biased region" description="Low complexity" evidence="2">
    <location>
        <begin position="124"/>
        <end position="137"/>
    </location>
</feature>
<dbReference type="EMBL" id="KE384728">
    <property type="protein sequence ID" value="KJK80721.1"/>
    <property type="molecule type" value="Genomic_DNA"/>
</dbReference>
<gene>
    <name evidence="3" type="ORF">H634G_03870</name>
</gene>
<feature type="region of interest" description="Disordered" evidence="2">
    <location>
        <begin position="291"/>
        <end position="315"/>
    </location>
</feature>
<feature type="compositionally biased region" description="Polar residues" evidence="2">
    <location>
        <begin position="357"/>
        <end position="376"/>
    </location>
</feature>
<feature type="compositionally biased region" description="Basic and acidic residues" evidence="2">
    <location>
        <begin position="1"/>
        <end position="13"/>
    </location>
</feature>
<feature type="compositionally biased region" description="Polar residues" evidence="2">
    <location>
        <begin position="304"/>
        <end position="315"/>
    </location>
</feature>
<feature type="region of interest" description="Disordered" evidence="2">
    <location>
        <begin position="1"/>
        <end position="152"/>
    </location>
</feature>
<proteinExistence type="predicted"/>
<sequence length="881" mass="96169">MASHSEIRRRSSAADRTPIEASVLSSTIGAATTSTFASAPESASSSSPLTAANALTSTTPGPPRTSKANKHRSLDSSSMPPPPLPVGNMAAPSSPKRHSRTESTSRIPNRLSLTLPIALPTSDPSRPTPAATISTPSSVPPTPQDHSALSSPSNVNEFITAIAAKERRVLELREALAREESELTSLKRQFSLMDSLHKLDTSLYDSTSRVFTPTADGGVQSPRRSVDMDRRNLLLQNQGTPTQSRRTAFRGRHTRTLSLLSPARTNSEFSVLEDKIGVDARPSPIDQRATQAANPMLAKRASWQPRTQQSPPAGSQFMQDVRLGFKAFVEDIRQITIGDEPINGQGQSPGQHHAGSMNHSGPSDQARSRNGQTGQRIASRLDASSPVTAPPTPNSTGRDVSPEKSRPAKSKHFSWTPLGFDSMDDTDWANWESPATAKSTRWSGSTVHGGPMDDIQSIPEYEEHTTPVKPKNLQTPILSPTKLEEMLPNMVNRLSPSNIKRTANNLLDEWEKSLMAPTAEQIIRDMINIGILIQHLRWHQRESSSFAESWVQGMDSVCGAHSTAKDCGTEFTLDRFPSCRPSQKENKKTPIYTVANDFAMGEFKPKLPPVGPPPVEKPIPLTILLLRSLLAQRQKIFLTAAAQLLICTLFPGRYAAVPIATLALAIATTQLADLFLPRPAPPPSYMAAVVPGRTTALLPGPSGAFGSSPSSRPLVAFNIGAQFNHPRGPLCPHGKEIADMFADMKHALLQRRDELGLISVADWVGSRPGAADTLMASYFFRDVESVHRFAHEEMHRRAWDWYNAVRPDHIGIFHETFVVPAHSYETIYANCTPVMLGAGVVRCAEMEGERNWRNTLVSADSAELKSQWQRMNRDGSGIPKQ</sequence>
<dbReference type="AlphaFoldDB" id="A0A0D9P3Q8"/>
<dbReference type="OrthoDB" id="4097086at2759"/>
<reference evidence="4" key="1">
    <citation type="journal article" date="2014" name="BMC Genomics">
        <title>The genome sequence of the biocontrol fungus Metarhizium anisopliae and comparative genomics of Metarhizium species.</title>
        <authorList>
            <person name="Pattemore J.A."/>
            <person name="Hane J.K."/>
            <person name="Williams A.H."/>
            <person name="Wilson B.A."/>
            <person name="Stodart B.J."/>
            <person name="Ash G.J."/>
        </authorList>
    </citation>
    <scope>NUCLEOTIDE SEQUENCE [LARGE SCALE GENOMIC DNA]</scope>
    <source>
        <strain evidence="4">BRIP 53293</strain>
    </source>
</reference>
<feature type="coiled-coil region" evidence="1">
    <location>
        <begin position="162"/>
        <end position="189"/>
    </location>
</feature>
<feature type="region of interest" description="Disordered" evidence="2">
    <location>
        <begin position="339"/>
        <end position="415"/>
    </location>
</feature>
<evidence type="ECO:0000313" key="4">
    <source>
        <dbReference type="Proteomes" id="UP000054544"/>
    </source>
</evidence>
<evidence type="ECO:0000256" key="1">
    <source>
        <dbReference type="SAM" id="Coils"/>
    </source>
</evidence>
<dbReference type="Pfam" id="PF13826">
    <property type="entry name" value="Monooxy_af470-like"/>
    <property type="match status" value="1"/>
</dbReference>
<keyword evidence="4" id="KW-1185">Reference proteome</keyword>
<evidence type="ECO:0000256" key="2">
    <source>
        <dbReference type="SAM" id="MobiDB-lite"/>
    </source>
</evidence>
<keyword evidence="1" id="KW-0175">Coiled coil</keyword>
<dbReference type="InterPro" id="IPR025444">
    <property type="entry name" value="Monooxy_af470"/>
</dbReference>
<protein>
    <submittedName>
        <fullName evidence="3">Uncharacterized protein</fullName>
    </submittedName>
</protein>
<organism evidence="3 4">
    <name type="scientific">Metarhizium anisopliae BRIP 53293</name>
    <dbReference type="NCBI Taxonomy" id="1291518"/>
    <lineage>
        <taxon>Eukaryota</taxon>
        <taxon>Fungi</taxon>
        <taxon>Dikarya</taxon>
        <taxon>Ascomycota</taxon>
        <taxon>Pezizomycotina</taxon>
        <taxon>Sordariomycetes</taxon>
        <taxon>Hypocreomycetidae</taxon>
        <taxon>Hypocreales</taxon>
        <taxon>Clavicipitaceae</taxon>
        <taxon>Metarhizium</taxon>
    </lineage>
</organism>
<name>A0A0D9P3Q8_METAN</name>
<feature type="compositionally biased region" description="Low complexity" evidence="2">
    <location>
        <begin position="24"/>
        <end position="59"/>
    </location>
</feature>